<comment type="subcellular location">
    <subcellularLocation>
        <location evidence="9">Cell membrane</location>
        <topology evidence="9">Multi-pass membrane protein</topology>
    </subcellularLocation>
</comment>
<keyword evidence="6 9" id="KW-0378">Hydrolase</keyword>
<evidence type="ECO:0000256" key="10">
    <source>
        <dbReference type="RuleBase" id="RU004181"/>
    </source>
</evidence>
<evidence type="ECO:0000256" key="1">
    <source>
        <dbReference type="ARBA" id="ARBA00006139"/>
    </source>
</evidence>
<dbReference type="AlphaFoldDB" id="A0A8J6PIV7"/>
<keyword evidence="8 9" id="KW-0472">Membrane</keyword>
<protein>
    <recommendedName>
        <fullName evidence="9">Lipoprotein signal peptidase</fullName>
        <ecNumber evidence="9">3.4.23.36</ecNumber>
    </recommendedName>
    <alternativeName>
        <fullName evidence="9">Prolipoprotein signal peptidase</fullName>
    </alternativeName>
    <alternativeName>
        <fullName evidence="9">Signal peptidase II</fullName>
        <shortName evidence="9">SPase II</shortName>
    </alternativeName>
</protein>
<gene>
    <name evidence="9" type="primary">lspA</name>
    <name evidence="11" type="ORF">H9Y05_08220</name>
</gene>
<feature type="transmembrane region" description="Helical" evidence="9">
    <location>
        <begin position="73"/>
        <end position="91"/>
    </location>
</feature>
<keyword evidence="4 9" id="KW-0812">Transmembrane</keyword>
<dbReference type="GO" id="GO:0004190">
    <property type="term" value="F:aspartic-type endopeptidase activity"/>
    <property type="evidence" value="ECO:0007669"/>
    <property type="project" value="UniProtKB-UniRule"/>
</dbReference>
<evidence type="ECO:0000256" key="9">
    <source>
        <dbReference type="HAMAP-Rule" id="MF_00161"/>
    </source>
</evidence>
<proteinExistence type="inferred from homology"/>
<keyword evidence="12" id="KW-1185">Reference proteome</keyword>
<evidence type="ECO:0000256" key="4">
    <source>
        <dbReference type="ARBA" id="ARBA00022692"/>
    </source>
</evidence>
<dbReference type="PANTHER" id="PTHR33695">
    <property type="entry name" value="LIPOPROTEIN SIGNAL PEPTIDASE"/>
    <property type="match status" value="1"/>
</dbReference>
<dbReference type="InterPro" id="IPR001872">
    <property type="entry name" value="Peptidase_A8"/>
</dbReference>
<feature type="active site" evidence="9">
    <location>
        <position position="170"/>
    </location>
</feature>
<dbReference type="EC" id="3.4.23.36" evidence="9"/>
<dbReference type="Pfam" id="PF01252">
    <property type="entry name" value="Peptidase_A8"/>
    <property type="match status" value="1"/>
</dbReference>
<evidence type="ECO:0000313" key="12">
    <source>
        <dbReference type="Proteomes" id="UP000652681"/>
    </source>
</evidence>
<dbReference type="Proteomes" id="UP000652681">
    <property type="component" value="Unassembled WGS sequence"/>
</dbReference>
<dbReference type="EMBL" id="JACVEL010000004">
    <property type="protein sequence ID" value="MBC9812456.1"/>
    <property type="molecule type" value="Genomic_DNA"/>
</dbReference>
<keyword evidence="3 9" id="KW-0645">Protease</keyword>
<feature type="active site" evidence="9">
    <location>
        <position position="199"/>
    </location>
</feature>
<dbReference type="UniPathway" id="UPA00665"/>
<feature type="transmembrane region" description="Helical" evidence="9">
    <location>
        <begin position="100"/>
        <end position="118"/>
    </location>
</feature>
<feature type="transmembrane region" description="Helical" evidence="9">
    <location>
        <begin position="193"/>
        <end position="212"/>
    </location>
</feature>
<evidence type="ECO:0000313" key="11">
    <source>
        <dbReference type="EMBL" id="MBC9812456.1"/>
    </source>
</evidence>
<comment type="similarity">
    <text evidence="1 9 10">Belongs to the peptidase A8 family.</text>
</comment>
<dbReference type="GO" id="GO:0005886">
    <property type="term" value="C:plasma membrane"/>
    <property type="evidence" value="ECO:0007669"/>
    <property type="project" value="UniProtKB-SubCell"/>
</dbReference>
<organism evidence="11 12">
    <name type="scientific">Taishania pollutisoli</name>
    <dbReference type="NCBI Taxonomy" id="2766479"/>
    <lineage>
        <taxon>Bacteria</taxon>
        <taxon>Pseudomonadati</taxon>
        <taxon>Bacteroidota</taxon>
        <taxon>Flavobacteriia</taxon>
        <taxon>Flavobacteriales</taxon>
        <taxon>Crocinitomicaceae</taxon>
        <taxon>Taishania</taxon>
    </lineage>
</organism>
<evidence type="ECO:0000256" key="6">
    <source>
        <dbReference type="ARBA" id="ARBA00022801"/>
    </source>
</evidence>
<comment type="pathway">
    <text evidence="9">Protein modification; lipoprotein biosynthesis (signal peptide cleavage).</text>
</comment>
<evidence type="ECO:0000256" key="2">
    <source>
        <dbReference type="ARBA" id="ARBA00022475"/>
    </source>
</evidence>
<accession>A0A8J6PIV7</accession>
<dbReference type="PRINTS" id="PR00781">
    <property type="entry name" value="LIPOSIGPTASE"/>
</dbReference>
<evidence type="ECO:0000256" key="3">
    <source>
        <dbReference type="ARBA" id="ARBA00022670"/>
    </source>
</evidence>
<name>A0A8J6PIV7_9FLAO</name>
<keyword evidence="5 9" id="KW-0064">Aspartyl protease</keyword>
<evidence type="ECO:0000256" key="8">
    <source>
        <dbReference type="ARBA" id="ARBA00023136"/>
    </source>
</evidence>
<dbReference type="PANTHER" id="PTHR33695:SF1">
    <property type="entry name" value="LIPOPROTEIN SIGNAL PEPTIDASE"/>
    <property type="match status" value="1"/>
</dbReference>
<comment type="caution">
    <text evidence="11">The sequence shown here is derived from an EMBL/GenBank/DDBJ whole genome shotgun (WGS) entry which is preliminary data.</text>
</comment>
<evidence type="ECO:0000256" key="5">
    <source>
        <dbReference type="ARBA" id="ARBA00022750"/>
    </source>
</evidence>
<comment type="catalytic activity">
    <reaction evidence="9">
        <text>Release of signal peptides from bacterial membrane prolipoproteins. Hydrolyzes -Xaa-Yaa-Zaa-|-(S,diacylglyceryl)Cys-, in which Xaa is hydrophobic (preferably Leu), and Yaa (Ala or Ser) and Zaa (Gly or Ala) have small, neutral side chains.</text>
        <dbReference type="EC" id="3.4.23.36"/>
    </reaction>
</comment>
<keyword evidence="7 9" id="KW-1133">Transmembrane helix</keyword>
<sequence>MNKSNTVKRNLLIVGGMIVLLLLLDQWLKIYVKNNFQLGEVHPVFGDWFVMEYIENRGMAFGTSFGNKAWHKLALSIFRIIAVGALIYYWVKKAREGMKLSFLVPLGLIIAGAMGNLLDSMYYDYYFPYDPCFPYNIQEGSGIWTECNVWGFTEKIETKPRGFLFGNVVDMFKFDATWPEGTPVVGGKPVFPAIWNLADAAISIGILVILIWNKRFFPKKKEQQSEQVTPTEEHHQ</sequence>
<dbReference type="HAMAP" id="MF_00161">
    <property type="entry name" value="LspA"/>
    <property type="match status" value="1"/>
</dbReference>
<feature type="transmembrane region" description="Helical" evidence="9">
    <location>
        <begin position="12"/>
        <end position="32"/>
    </location>
</feature>
<keyword evidence="2 9" id="KW-1003">Cell membrane</keyword>
<dbReference type="RefSeq" id="WP_163489836.1">
    <property type="nucleotide sequence ID" value="NZ_JACVEL010000004.1"/>
</dbReference>
<dbReference type="GO" id="GO:0006508">
    <property type="term" value="P:proteolysis"/>
    <property type="evidence" value="ECO:0007669"/>
    <property type="project" value="UniProtKB-KW"/>
</dbReference>
<reference evidence="11" key="1">
    <citation type="submission" date="2020-09" db="EMBL/GenBank/DDBJ databases">
        <title>Taishania pollutisoli gen. nov., sp. nov., Isolated from Tetrabromobisphenol A-Contaminated Soil.</title>
        <authorList>
            <person name="Chen Q."/>
        </authorList>
    </citation>
    <scope>NUCLEOTIDE SEQUENCE</scope>
    <source>
        <strain evidence="11">CZZ-1</strain>
    </source>
</reference>
<evidence type="ECO:0000256" key="7">
    <source>
        <dbReference type="ARBA" id="ARBA00022989"/>
    </source>
</evidence>
<comment type="function">
    <text evidence="9">This protein specifically catalyzes the removal of signal peptides from prolipoproteins.</text>
</comment>